<evidence type="ECO:0000313" key="3">
    <source>
        <dbReference type="Proteomes" id="UP000509568"/>
    </source>
</evidence>
<dbReference type="KEGG" id="pez:HWQ56_13055"/>
<dbReference type="AlphaFoldDB" id="A0A7D5DC05"/>
<dbReference type="Gene3D" id="2.40.160.20">
    <property type="match status" value="1"/>
</dbReference>
<dbReference type="PANTHER" id="PTHR37315:SF1">
    <property type="entry name" value="UPF0311 PROTEIN BLR7842"/>
    <property type="match status" value="1"/>
</dbReference>
<protein>
    <recommendedName>
        <fullName evidence="1">UPF0311 protein HWQ56_13055</fullName>
    </recommendedName>
</protein>
<name>A0A7D5DC05_9PSED</name>
<gene>
    <name evidence="2" type="ORF">HWQ56_13055</name>
</gene>
<dbReference type="Pfam" id="PF11578">
    <property type="entry name" value="DUF3237"/>
    <property type="match status" value="2"/>
</dbReference>
<dbReference type="PANTHER" id="PTHR37315">
    <property type="entry name" value="UPF0311 PROTEIN BLR7842"/>
    <property type="match status" value="1"/>
</dbReference>
<dbReference type="InterPro" id="IPR020915">
    <property type="entry name" value="UPF0311"/>
</dbReference>
<evidence type="ECO:0000313" key="2">
    <source>
        <dbReference type="EMBL" id="QKZ07678.1"/>
    </source>
</evidence>
<dbReference type="EMBL" id="CP056030">
    <property type="protein sequence ID" value="QKZ07678.1"/>
    <property type="molecule type" value="Genomic_DNA"/>
</dbReference>
<comment type="similarity">
    <text evidence="1">Belongs to the UPF0311 family.</text>
</comment>
<dbReference type="HAMAP" id="MF_00775">
    <property type="entry name" value="UPF0311"/>
    <property type="match status" value="1"/>
</dbReference>
<keyword evidence="3" id="KW-1185">Reference proteome</keyword>
<reference evidence="2 3" key="1">
    <citation type="submission" date="2020-06" db="EMBL/GenBank/DDBJ databases">
        <title>Pseudomonas eucalypticola sp. nov., an endophyte of Eucalyptus dunnii leaves with biocontrol ability of eucalyptus leaf blight.</title>
        <authorList>
            <person name="Liu Y."/>
            <person name="Song Z."/>
            <person name="Zeng H."/>
            <person name="Lu M."/>
            <person name="Wang X."/>
            <person name="Lian X."/>
            <person name="Zhang Q."/>
        </authorList>
    </citation>
    <scope>NUCLEOTIDE SEQUENCE [LARGE SCALE GENOMIC DNA]</scope>
    <source>
        <strain evidence="2 3">NP-1</strain>
    </source>
</reference>
<accession>A0A7D5DC05</accession>
<evidence type="ECO:0000256" key="1">
    <source>
        <dbReference type="HAMAP-Rule" id="MF_00775"/>
    </source>
</evidence>
<organism evidence="2 3">
    <name type="scientific">Pseudomonas eucalypticola</name>
    <dbReference type="NCBI Taxonomy" id="2599595"/>
    <lineage>
        <taxon>Bacteria</taxon>
        <taxon>Pseudomonadati</taxon>
        <taxon>Pseudomonadota</taxon>
        <taxon>Gammaproteobacteria</taxon>
        <taxon>Pseudomonadales</taxon>
        <taxon>Pseudomonadaceae</taxon>
        <taxon>Pseudomonas</taxon>
    </lineage>
</organism>
<sequence length="187" mass="20196">MGELIWLILLTSFSVKPIPLQTQKDVPMRRTALLLTLTCMLPAGWTEAAPALEPVYEATIDIAPGQALGKGPLGERFKVPITGGEFHGPGLQGKVLAGGADRQLLRADGVKQLDALYDMQTEDGTVLTVRNQVLVHGSDGGRYAFSTLTIQAPEGPYAWLNKAVYVGSLTSLKPQREAVLVKVYRVQ</sequence>
<dbReference type="Proteomes" id="UP000509568">
    <property type="component" value="Chromosome"/>
</dbReference>
<proteinExistence type="inferred from homology"/>